<dbReference type="Proteomes" id="UP000287547">
    <property type="component" value="Unassembled WGS sequence"/>
</dbReference>
<dbReference type="RefSeq" id="WP_037274232.1">
    <property type="nucleotide sequence ID" value="NZ_QHKI01000078.1"/>
</dbReference>
<accession>A0A428YKA9</accession>
<comment type="caution">
    <text evidence="1">The sequence shown here is derived from an EMBL/GenBank/DDBJ whole genome shotgun (WGS) entry which is preliminary data.</text>
</comment>
<gene>
    <name evidence="1" type="ORF">DMH04_47890</name>
</gene>
<dbReference type="NCBIfam" id="NF046112">
    <property type="entry name" value="MSMEG_6209_Nter"/>
    <property type="match status" value="1"/>
</dbReference>
<sequence>MPHQHTIDELTSQSGTHLAEVQDRLLDRYQNVPADRIQQYTKAEAERLADRPVQAFVPILVERAVRNRLDHDSASR</sequence>
<evidence type="ECO:0000313" key="2">
    <source>
        <dbReference type="Proteomes" id="UP000287547"/>
    </source>
</evidence>
<name>A0A428YKA9_KIBAR</name>
<reference evidence="1 2" key="1">
    <citation type="submission" date="2018-05" db="EMBL/GenBank/DDBJ databases">
        <title>Evolution of GPA BGCs.</title>
        <authorList>
            <person name="Waglechner N."/>
            <person name="Wright G.D."/>
        </authorList>
    </citation>
    <scope>NUCLEOTIDE SEQUENCE [LARGE SCALE GENOMIC DNA]</scope>
    <source>
        <strain evidence="1 2">A82846</strain>
    </source>
</reference>
<dbReference type="EMBL" id="QHKI01000078">
    <property type="protein sequence ID" value="RSM67901.1"/>
    <property type="molecule type" value="Genomic_DNA"/>
</dbReference>
<protein>
    <recommendedName>
        <fullName evidence="3">DUF3562 domain-containing protein</fullName>
    </recommendedName>
</protein>
<evidence type="ECO:0000313" key="1">
    <source>
        <dbReference type="EMBL" id="RSM67901.1"/>
    </source>
</evidence>
<proteinExistence type="predicted"/>
<dbReference type="OrthoDB" id="5198112at2"/>
<dbReference type="Gene3D" id="1.10.8.1060">
    <property type="entry name" value="Corynebacterium glutamicum thioredoxin-dependent arsenate reductase, N-terminal domain"/>
    <property type="match status" value="1"/>
</dbReference>
<organism evidence="1 2">
    <name type="scientific">Kibdelosporangium aridum</name>
    <dbReference type="NCBI Taxonomy" id="2030"/>
    <lineage>
        <taxon>Bacteria</taxon>
        <taxon>Bacillati</taxon>
        <taxon>Actinomycetota</taxon>
        <taxon>Actinomycetes</taxon>
        <taxon>Pseudonocardiales</taxon>
        <taxon>Pseudonocardiaceae</taxon>
        <taxon>Kibdelosporangium</taxon>
    </lineage>
</organism>
<dbReference type="AlphaFoldDB" id="A0A428YKA9"/>
<evidence type="ECO:0008006" key="3">
    <source>
        <dbReference type="Google" id="ProtNLM"/>
    </source>
</evidence>